<evidence type="ECO:0000313" key="2">
    <source>
        <dbReference type="EMBL" id="KZP09952.1"/>
    </source>
</evidence>
<dbReference type="OrthoDB" id="2367075at2759"/>
<dbReference type="STRING" id="436010.A0A165YVB6"/>
<gene>
    <name evidence="2" type="ORF">FIBSPDRAFT_838962</name>
</gene>
<dbReference type="PROSITE" id="PS50097">
    <property type="entry name" value="BTB"/>
    <property type="match status" value="1"/>
</dbReference>
<evidence type="ECO:0000259" key="1">
    <source>
        <dbReference type="PROSITE" id="PS50097"/>
    </source>
</evidence>
<proteinExistence type="predicted"/>
<sequence>MASQSQAMSRHPLYYLPSVTFAVEDVLFQVPRYKLEAHSKVFRDLFTLPVGEGLSAEGSGDDNPIKLESIKSADFEIFLGYLYPMSKLTPQGHEEWISVLKLSTMWDFVGIQRRALREVSATLESKTPLELIALANEYKVPRWLLDAYSALVKQREVLGQQEIDALGLETAFRLLQIREGTYRCAARASYGNGRNFSGLENTIVHVFYQQLKDAGFCGSEDEVPEEISLLDE</sequence>
<dbReference type="EMBL" id="KV417689">
    <property type="protein sequence ID" value="KZP09952.1"/>
    <property type="molecule type" value="Genomic_DNA"/>
</dbReference>
<protein>
    <recommendedName>
        <fullName evidence="1">BTB domain-containing protein</fullName>
    </recommendedName>
</protein>
<feature type="domain" description="BTB" evidence="1">
    <location>
        <begin position="17"/>
        <end position="91"/>
    </location>
</feature>
<dbReference type="SMART" id="SM00225">
    <property type="entry name" value="BTB"/>
    <property type="match status" value="1"/>
</dbReference>
<dbReference type="Pfam" id="PF00651">
    <property type="entry name" value="BTB"/>
    <property type="match status" value="1"/>
</dbReference>
<organism evidence="2">
    <name type="scientific">Athelia psychrophila</name>
    <dbReference type="NCBI Taxonomy" id="1759441"/>
    <lineage>
        <taxon>Eukaryota</taxon>
        <taxon>Fungi</taxon>
        <taxon>Dikarya</taxon>
        <taxon>Basidiomycota</taxon>
        <taxon>Agaricomycotina</taxon>
        <taxon>Agaricomycetes</taxon>
        <taxon>Agaricomycetidae</taxon>
        <taxon>Atheliales</taxon>
        <taxon>Atheliaceae</taxon>
        <taxon>Athelia</taxon>
    </lineage>
</organism>
<dbReference type="AlphaFoldDB" id="A0A165YVB6"/>
<reference evidence="2" key="1">
    <citation type="journal article" date="2016" name="Mol. Biol. Evol.">
        <title>Comparative Genomics of Early-Diverging Mushroom-Forming Fungi Provides Insights into the Origins of Lignocellulose Decay Capabilities.</title>
        <authorList>
            <person name="Nagy L.G."/>
            <person name="Riley R."/>
            <person name="Tritt A."/>
            <person name="Adam C."/>
            <person name="Daum C."/>
            <person name="Floudas D."/>
            <person name="Sun H."/>
            <person name="Yadav J.S."/>
            <person name="Pangilinan J."/>
            <person name="Larsson K.H."/>
            <person name="Matsuura K."/>
            <person name="Barry K."/>
            <person name="Labutti K."/>
            <person name="Kuo R."/>
            <person name="Ohm R.A."/>
            <person name="Bhattacharya S.S."/>
            <person name="Shirouzu T."/>
            <person name="Yoshinaga Y."/>
            <person name="Martin F.M."/>
            <person name="Grigoriev I.V."/>
            <person name="Hibbett D.S."/>
        </authorList>
    </citation>
    <scope>NUCLEOTIDE SEQUENCE [LARGE SCALE GENOMIC DNA]</scope>
    <source>
        <strain evidence="2">CBS 109695</strain>
    </source>
</reference>
<dbReference type="InterPro" id="IPR011333">
    <property type="entry name" value="SKP1/BTB/POZ_sf"/>
</dbReference>
<dbReference type="SUPFAM" id="SSF54695">
    <property type="entry name" value="POZ domain"/>
    <property type="match status" value="1"/>
</dbReference>
<dbReference type="CDD" id="cd18186">
    <property type="entry name" value="BTB_POZ_ZBTB_KLHL-like"/>
    <property type="match status" value="1"/>
</dbReference>
<dbReference type="InterPro" id="IPR000210">
    <property type="entry name" value="BTB/POZ_dom"/>
</dbReference>
<dbReference type="Gene3D" id="3.30.710.10">
    <property type="entry name" value="Potassium Channel Kv1.1, Chain A"/>
    <property type="match status" value="1"/>
</dbReference>
<accession>A0A165YVB6</accession>
<name>A0A165YVB6_9AGAM</name>